<proteinExistence type="predicted"/>
<sequence length="148" mass="16738">MSNTFGFGYPYDPSYYNGQQPMHPMYNEQQLMSNGQQPIFCNPCPQPTAPVVPTQAPIPPNVSPSYEWGFLFENTLFTPFDVCNNHLLEESYRQPIHAQTRFVLINDSHLSGPAKVYFGVDSSHLRMPGTRYNVVRRIIPSGPGTHFG</sequence>
<keyword evidence="2" id="KW-1185">Reference proteome</keyword>
<dbReference type="EMBL" id="RBNJ01016848">
    <property type="protein sequence ID" value="RUS24202.1"/>
    <property type="molecule type" value="Genomic_DNA"/>
</dbReference>
<evidence type="ECO:0000313" key="1">
    <source>
        <dbReference type="EMBL" id="RUS24202.1"/>
    </source>
</evidence>
<accession>A0A433Q397</accession>
<reference evidence="1 2" key="1">
    <citation type="journal article" date="2018" name="New Phytol.">
        <title>Phylogenomics of Endogonaceae and evolution of mycorrhizas within Mucoromycota.</title>
        <authorList>
            <person name="Chang Y."/>
            <person name="Desiro A."/>
            <person name="Na H."/>
            <person name="Sandor L."/>
            <person name="Lipzen A."/>
            <person name="Clum A."/>
            <person name="Barry K."/>
            <person name="Grigoriev I.V."/>
            <person name="Martin F.M."/>
            <person name="Stajich J.E."/>
            <person name="Smith M.E."/>
            <person name="Bonito G."/>
            <person name="Spatafora J.W."/>
        </authorList>
    </citation>
    <scope>NUCLEOTIDE SEQUENCE [LARGE SCALE GENOMIC DNA]</scope>
    <source>
        <strain evidence="1 2">AD002</strain>
    </source>
</reference>
<name>A0A433Q397_9FUNG</name>
<evidence type="ECO:0000313" key="2">
    <source>
        <dbReference type="Proteomes" id="UP000274822"/>
    </source>
</evidence>
<dbReference type="Proteomes" id="UP000274822">
    <property type="component" value="Unassembled WGS sequence"/>
</dbReference>
<dbReference type="AlphaFoldDB" id="A0A433Q397"/>
<gene>
    <name evidence="1" type="ORF">BC938DRAFT_473955</name>
</gene>
<protein>
    <submittedName>
        <fullName evidence="1">Uncharacterized protein</fullName>
    </submittedName>
</protein>
<organism evidence="1 2">
    <name type="scientific">Jimgerdemannia flammicorona</name>
    <dbReference type="NCBI Taxonomy" id="994334"/>
    <lineage>
        <taxon>Eukaryota</taxon>
        <taxon>Fungi</taxon>
        <taxon>Fungi incertae sedis</taxon>
        <taxon>Mucoromycota</taxon>
        <taxon>Mucoromycotina</taxon>
        <taxon>Endogonomycetes</taxon>
        <taxon>Endogonales</taxon>
        <taxon>Endogonaceae</taxon>
        <taxon>Jimgerdemannia</taxon>
    </lineage>
</organism>
<comment type="caution">
    <text evidence="1">The sequence shown here is derived from an EMBL/GenBank/DDBJ whole genome shotgun (WGS) entry which is preliminary data.</text>
</comment>